<dbReference type="PANTHER" id="PTHR22878">
    <property type="entry name" value="DYNEIN HEAVY CHAIN 6, AXONEMAL-LIKE-RELATED"/>
    <property type="match status" value="1"/>
</dbReference>
<dbReference type="EMBL" id="VXIV02000089">
    <property type="protein sequence ID" value="KAF6041017.1"/>
    <property type="molecule type" value="Genomic_DNA"/>
</dbReference>
<keyword evidence="3" id="KW-1185">Reference proteome</keyword>
<dbReference type="Proteomes" id="UP000593567">
    <property type="component" value="Unassembled WGS sequence"/>
</dbReference>
<organism evidence="2 3">
    <name type="scientific">Bugula neritina</name>
    <name type="common">Brown bryozoan</name>
    <name type="synonym">Sertularia neritina</name>
    <dbReference type="NCBI Taxonomy" id="10212"/>
    <lineage>
        <taxon>Eukaryota</taxon>
        <taxon>Metazoa</taxon>
        <taxon>Spiralia</taxon>
        <taxon>Lophotrochozoa</taxon>
        <taxon>Bryozoa</taxon>
        <taxon>Gymnolaemata</taxon>
        <taxon>Cheilostomatida</taxon>
        <taxon>Flustrina</taxon>
        <taxon>Buguloidea</taxon>
        <taxon>Bugulidae</taxon>
        <taxon>Bugula</taxon>
    </lineage>
</organism>
<protein>
    <submittedName>
        <fullName evidence="2">DNAH12</fullName>
    </submittedName>
</protein>
<dbReference type="GO" id="GO:0051959">
    <property type="term" value="F:dynein light intermediate chain binding"/>
    <property type="evidence" value="ECO:0007669"/>
    <property type="project" value="InterPro"/>
</dbReference>
<comment type="caution">
    <text evidence="2">The sequence shown here is derived from an EMBL/GenBank/DDBJ whole genome shotgun (WGS) entry which is preliminary data.</text>
</comment>
<dbReference type="InterPro" id="IPR026983">
    <property type="entry name" value="DHC"/>
</dbReference>
<dbReference type="OrthoDB" id="5593012at2759"/>
<evidence type="ECO:0000313" key="2">
    <source>
        <dbReference type="EMBL" id="KAF6041017.1"/>
    </source>
</evidence>
<feature type="coiled-coil region" evidence="1">
    <location>
        <begin position="132"/>
        <end position="195"/>
    </location>
</feature>
<evidence type="ECO:0000256" key="1">
    <source>
        <dbReference type="SAM" id="Coils"/>
    </source>
</evidence>
<dbReference type="GO" id="GO:0030286">
    <property type="term" value="C:dynein complex"/>
    <property type="evidence" value="ECO:0007669"/>
    <property type="project" value="InterPro"/>
</dbReference>
<reference evidence="2" key="1">
    <citation type="submission" date="2020-06" db="EMBL/GenBank/DDBJ databases">
        <title>Draft genome of Bugula neritina, a colonial animal packing powerful symbionts and potential medicines.</title>
        <authorList>
            <person name="Rayko M."/>
        </authorList>
    </citation>
    <scope>NUCLEOTIDE SEQUENCE [LARGE SCALE GENOMIC DNA]</scope>
    <source>
        <strain evidence="2">Kwan_BN1</strain>
    </source>
</reference>
<accession>A0A7J7KS96</accession>
<name>A0A7J7KS96_BUGNE</name>
<dbReference type="AlphaFoldDB" id="A0A7J7KS96"/>
<dbReference type="GO" id="GO:0045505">
    <property type="term" value="F:dynein intermediate chain binding"/>
    <property type="evidence" value="ECO:0007669"/>
    <property type="project" value="InterPro"/>
</dbReference>
<keyword evidence="1" id="KW-0175">Coiled coil</keyword>
<sequence>MIRLDCEDLKRGLADAAKDLANTLLTRVTDDHRVENKSIISEFTMIQTRSLQPPENSEELMSMVQFVEEARTNGMIKLNERIRNAMERLQYLMESYLFEQGDLDLNAEVLTWPQRINPVFDKNDELIEASKLDGEKQLLEKKEKVMLELEKLRQRVDEFNEYGELDMMGQYVQDIRAVQKRLADAQESISWLNKEEALYKYPVSQYPVVDEIASSIDPFFKLFNVVVKWQRAEKKWTDGAFLDLDSEVIESEVDEYWRELYKIQKFFNNKFKKLQVRCQLL</sequence>
<gene>
    <name evidence="2" type="ORF">EB796_000673</name>
</gene>
<evidence type="ECO:0000313" key="3">
    <source>
        <dbReference type="Proteomes" id="UP000593567"/>
    </source>
</evidence>
<dbReference type="PANTHER" id="PTHR22878:SF70">
    <property type="entry name" value="DYNEIN HEAVY CHAIN 2, AXONEMAL"/>
    <property type="match status" value="1"/>
</dbReference>
<proteinExistence type="predicted"/>
<dbReference type="GO" id="GO:0007018">
    <property type="term" value="P:microtubule-based movement"/>
    <property type="evidence" value="ECO:0007669"/>
    <property type="project" value="InterPro"/>
</dbReference>